<accession>A0A1H4MY45</accession>
<dbReference type="Pfam" id="PF07690">
    <property type="entry name" value="MFS_1"/>
    <property type="match status" value="1"/>
</dbReference>
<dbReference type="PANTHER" id="PTHR42718">
    <property type="entry name" value="MAJOR FACILITATOR SUPERFAMILY MULTIDRUG TRANSPORTER MFSC"/>
    <property type="match status" value="1"/>
</dbReference>
<evidence type="ECO:0000256" key="5">
    <source>
        <dbReference type="ARBA" id="ARBA00022989"/>
    </source>
</evidence>
<evidence type="ECO:0000313" key="9">
    <source>
        <dbReference type="EMBL" id="SEB87956.1"/>
    </source>
</evidence>
<dbReference type="InterPro" id="IPR020846">
    <property type="entry name" value="MFS_dom"/>
</dbReference>
<evidence type="ECO:0000256" key="1">
    <source>
        <dbReference type="ARBA" id="ARBA00004651"/>
    </source>
</evidence>
<keyword evidence="2" id="KW-0813">Transport</keyword>
<comment type="subcellular location">
    <subcellularLocation>
        <location evidence="1">Cell membrane</location>
        <topology evidence="1">Multi-pass membrane protein</topology>
    </subcellularLocation>
</comment>
<dbReference type="PROSITE" id="PS50850">
    <property type="entry name" value="MFS"/>
    <property type="match status" value="1"/>
</dbReference>
<feature type="transmembrane region" description="Helical" evidence="7">
    <location>
        <begin position="113"/>
        <end position="135"/>
    </location>
</feature>
<evidence type="ECO:0000256" key="7">
    <source>
        <dbReference type="SAM" id="Phobius"/>
    </source>
</evidence>
<dbReference type="InterPro" id="IPR011701">
    <property type="entry name" value="MFS"/>
</dbReference>
<dbReference type="AlphaFoldDB" id="A0A1H4MY45"/>
<dbReference type="RefSeq" id="WP_090968334.1">
    <property type="nucleotide sequence ID" value="NZ_FNRT01000002.1"/>
</dbReference>
<feature type="transmembrane region" description="Helical" evidence="7">
    <location>
        <begin position="147"/>
        <end position="170"/>
    </location>
</feature>
<organism evidence="9 10">
    <name type="scientific">Nocardioides exalbidus</name>
    <dbReference type="NCBI Taxonomy" id="402596"/>
    <lineage>
        <taxon>Bacteria</taxon>
        <taxon>Bacillati</taxon>
        <taxon>Actinomycetota</taxon>
        <taxon>Actinomycetes</taxon>
        <taxon>Propionibacteriales</taxon>
        <taxon>Nocardioidaceae</taxon>
        <taxon>Nocardioides</taxon>
    </lineage>
</organism>
<reference evidence="10" key="1">
    <citation type="submission" date="2016-10" db="EMBL/GenBank/DDBJ databases">
        <authorList>
            <person name="Varghese N."/>
            <person name="Submissions S."/>
        </authorList>
    </citation>
    <scope>NUCLEOTIDE SEQUENCE [LARGE SCALE GENOMIC DNA]</scope>
    <source>
        <strain evidence="10">DSM 22017</strain>
    </source>
</reference>
<name>A0A1H4MY45_9ACTN</name>
<evidence type="ECO:0000256" key="2">
    <source>
        <dbReference type="ARBA" id="ARBA00022448"/>
    </source>
</evidence>
<feature type="transmembrane region" description="Helical" evidence="7">
    <location>
        <begin position="209"/>
        <end position="228"/>
    </location>
</feature>
<evidence type="ECO:0000313" key="10">
    <source>
        <dbReference type="Proteomes" id="UP000198742"/>
    </source>
</evidence>
<dbReference type="Gene3D" id="1.20.1250.20">
    <property type="entry name" value="MFS general substrate transporter like domains"/>
    <property type="match status" value="1"/>
</dbReference>
<dbReference type="PANTHER" id="PTHR42718:SF47">
    <property type="entry name" value="METHYL VIOLOGEN RESISTANCE PROTEIN SMVA"/>
    <property type="match status" value="1"/>
</dbReference>
<protein>
    <submittedName>
        <fullName evidence="9">MFS transporter, DHA2 family, multidrug resistance protein</fullName>
    </submittedName>
</protein>
<dbReference type="EMBL" id="FNRT01000002">
    <property type="protein sequence ID" value="SEB87956.1"/>
    <property type="molecule type" value="Genomic_DNA"/>
</dbReference>
<feature type="transmembrane region" description="Helical" evidence="7">
    <location>
        <begin position="240"/>
        <end position="259"/>
    </location>
</feature>
<dbReference type="Proteomes" id="UP000198742">
    <property type="component" value="Unassembled WGS sequence"/>
</dbReference>
<keyword evidence="10" id="KW-1185">Reference proteome</keyword>
<dbReference type="PRINTS" id="PR01036">
    <property type="entry name" value="TCRTETB"/>
</dbReference>
<feature type="transmembrane region" description="Helical" evidence="7">
    <location>
        <begin position="89"/>
        <end position="107"/>
    </location>
</feature>
<evidence type="ECO:0000256" key="6">
    <source>
        <dbReference type="ARBA" id="ARBA00023136"/>
    </source>
</evidence>
<feature type="transmembrane region" description="Helical" evidence="7">
    <location>
        <begin position="341"/>
        <end position="360"/>
    </location>
</feature>
<dbReference type="STRING" id="402596.SAMN04489844_1246"/>
<dbReference type="GO" id="GO:0005886">
    <property type="term" value="C:plasma membrane"/>
    <property type="evidence" value="ECO:0007669"/>
    <property type="project" value="UniProtKB-SubCell"/>
</dbReference>
<dbReference type="GO" id="GO:0022857">
    <property type="term" value="F:transmembrane transporter activity"/>
    <property type="evidence" value="ECO:0007669"/>
    <property type="project" value="InterPro"/>
</dbReference>
<feature type="transmembrane region" description="Helical" evidence="7">
    <location>
        <begin position="458"/>
        <end position="482"/>
    </location>
</feature>
<feature type="transmembrane region" description="Helical" evidence="7">
    <location>
        <begin position="313"/>
        <end position="334"/>
    </location>
</feature>
<evidence type="ECO:0000259" key="8">
    <source>
        <dbReference type="PROSITE" id="PS50850"/>
    </source>
</evidence>
<sequence length="496" mass="50333">MTDLIPTSSTTPATASDPRRWWALAVLAASLLVVVMDMTILNVALPEMATELHLTSVSQLWVVDAYALALAGLLIPVTALGDRWGRKRMLITGYAAFAVGSVAILWADSAAAVIAIRALLGIGGAMVMPSTLSLIRSVFADARERTLALSIWGASAALGGAVGPVVGGALLEHFSWHSAFLVNVPLMAVAIVAGVWLLRENRSPRPGRIDAVGVLLSAGGMTAFVYAVKQLGKHGPSLPTLALLVLGVVMLTAFVRAALASDRPMLDVRLFGNPVLRAGVVAALASSVAMASVLFVGSQWLQLVDGRTPLQAGVALLPLAVGAIIASPFAPALAERTSPRIVLAGGLLVLSAGLGLLAVLPVTYPFVAVAFAVVGLGTSALGLGSALIMGAANDDQAGSAAAVEEITYELGAVLGITFLGSLVGAVYRAGLPSGADGAVRESVAGAVGGPWFADAADAFVTAFGSVGAVGAVLTALAAYAVWRLVPADLSLSDVHH</sequence>
<dbReference type="InterPro" id="IPR036259">
    <property type="entry name" value="MFS_trans_sf"/>
</dbReference>
<feature type="transmembrane region" description="Helical" evidence="7">
    <location>
        <begin position="410"/>
        <end position="430"/>
    </location>
</feature>
<proteinExistence type="predicted"/>
<feature type="transmembrane region" description="Helical" evidence="7">
    <location>
        <begin position="57"/>
        <end position="77"/>
    </location>
</feature>
<feature type="transmembrane region" description="Helical" evidence="7">
    <location>
        <begin position="366"/>
        <end position="389"/>
    </location>
</feature>
<keyword evidence="5 7" id="KW-1133">Transmembrane helix</keyword>
<feature type="transmembrane region" description="Helical" evidence="7">
    <location>
        <begin position="280"/>
        <end position="301"/>
    </location>
</feature>
<feature type="transmembrane region" description="Helical" evidence="7">
    <location>
        <begin position="176"/>
        <end position="197"/>
    </location>
</feature>
<gene>
    <name evidence="9" type="ORF">SAMN04489844_1246</name>
</gene>
<dbReference type="Gene3D" id="1.20.1720.10">
    <property type="entry name" value="Multidrug resistance protein D"/>
    <property type="match status" value="1"/>
</dbReference>
<keyword evidence="4 7" id="KW-0812">Transmembrane</keyword>
<keyword evidence="6 7" id="KW-0472">Membrane</keyword>
<dbReference type="SUPFAM" id="SSF103473">
    <property type="entry name" value="MFS general substrate transporter"/>
    <property type="match status" value="1"/>
</dbReference>
<feature type="transmembrane region" description="Helical" evidence="7">
    <location>
        <begin position="21"/>
        <end position="45"/>
    </location>
</feature>
<evidence type="ECO:0000256" key="4">
    <source>
        <dbReference type="ARBA" id="ARBA00022692"/>
    </source>
</evidence>
<evidence type="ECO:0000256" key="3">
    <source>
        <dbReference type="ARBA" id="ARBA00022475"/>
    </source>
</evidence>
<dbReference type="CDD" id="cd17321">
    <property type="entry name" value="MFS_MMR_MDR_like"/>
    <property type="match status" value="1"/>
</dbReference>
<dbReference type="OrthoDB" id="9781469at2"/>
<feature type="domain" description="Major facilitator superfamily (MFS) profile" evidence="8">
    <location>
        <begin position="23"/>
        <end position="489"/>
    </location>
</feature>
<keyword evidence="3" id="KW-1003">Cell membrane</keyword>